<name>A0A963Z4W9_9PROT</name>
<evidence type="ECO:0000313" key="2">
    <source>
        <dbReference type="Proteomes" id="UP000721844"/>
    </source>
</evidence>
<dbReference type="AlphaFoldDB" id="A0A963Z4W9"/>
<gene>
    <name evidence="1" type="ORF">ACELLULO517_21480</name>
</gene>
<comment type="caution">
    <text evidence="1">The sequence shown here is derived from an EMBL/GenBank/DDBJ whole genome shotgun (WGS) entry which is preliminary data.</text>
</comment>
<dbReference type="RefSeq" id="WP_227309486.1">
    <property type="nucleotide sequence ID" value="NZ_JAESVA010000009.1"/>
</dbReference>
<organism evidence="1 2">
    <name type="scientific">Acidisoma cellulosilyticum</name>
    <dbReference type="NCBI Taxonomy" id="2802395"/>
    <lineage>
        <taxon>Bacteria</taxon>
        <taxon>Pseudomonadati</taxon>
        <taxon>Pseudomonadota</taxon>
        <taxon>Alphaproteobacteria</taxon>
        <taxon>Acetobacterales</taxon>
        <taxon>Acidocellaceae</taxon>
        <taxon>Acidisoma</taxon>
    </lineage>
</organism>
<protein>
    <submittedName>
        <fullName evidence="1">DUF177 domain-containing protein</fullName>
    </submittedName>
</protein>
<evidence type="ECO:0000313" key="1">
    <source>
        <dbReference type="EMBL" id="MCB8882832.1"/>
    </source>
</evidence>
<proteinExistence type="predicted"/>
<accession>A0A963Z4W9</accession>
<sequence>MDEDPQIMTPEFSRPVLAAQIGQNETLRTIEATPDECVALAKRLGLVELLSFSATIRLNRKPRDEFLAHGEIRARAVRTCVVSLEDFTEPTDSLFTIRFVTKETPLQDDEDTPVAYDDGPDEVLYEDATLDLGEAMVQEYALSLVPYPRKPGIVFEETVEEEGNAFAILKKLAQKQ</sequence>
<dbReference type="EMBL" id="JAESVA010000009">
    <property type="protein sequence ID" value="MCB8882832.1"/>
    <property type="molecule type" value="Genomic_DNA"/>
</dbReference>
<dbReference type="Pfam" id="PF02620">
    <property type="entry name" value="YceD"/>
    <property type="match status" value="1"/>
</dbReference>
<keyword evidence="2" id="KW-1185">Reference proteome</keyword>
<dbReference type="InterPro" id="IPR003772">
    <property type="entry name" value="YceD"/>
</dbReference>
<dbReference type="Proteomes" id="UP000721844">
    <property type="component" value="Unassembled WGS sequence"/>
</dbReference>
<reference evidence="1 2" key="1">
    <citation type="journal article" date="2021" name="Microorganisms">
        <title>Acidisoma silvae sp. nov. and Acidisomacellulosilytica sp. nov., Two Acidophilic Bacteria Isolated from Decaying Wood, Hydrolyzing Cellulose and Producing Poly-3-hydroxybutyrate.</title>
        <authorList>
            <person name="Mieszkin S."/>
            <person name="Pouder E."/>
            <person name="Uroz S."/>
            <person name="Simon-Colin C."/>
            <person name="Alain K."/>
        </authorList>
    </citation>
    <scope>NUCLEOTIDE SEQUENCE [LARGE SCALE GENOMIC DNA]</scope>
    <source>
        <strain evidence="1 2">HW T5.17</strain>
    </source>
</reference>